<comment type="caution">
    <text evidence="5">The sequence shown here is derived from an EMBL/GenBank/DDBJ whole genome shotgun (WGS) entry which is preliminary data.</text>
</comment>
<feature type="transmembrane region" description="Helical" evidence="3">
    <location>
        <begin position="33"/>
        <end position="52"/>
    </location>
</feature>
<evidence type="ECO:0000256" key="2">
    <source>
        <dbReference type="SAM" id="MobiDB-lite"/>
    </source>
</evidence>
<dbReference type="InterPro" id="IPR023610">
    <property type="entry name" value="PInositol-4/5-P-5/4-kinase"/>
</dbReference>
<evidence type="ECO:0000256" key="3">
    <source>
        <dbReference type="SAM" id="Phobius"/>
    </source>
</evidence>
<dbReference type="PROSITE" id="PS51455">
    <property type="entry name" value="PIPK"/>
    <property type="match status" value="1"/>
</dbReference>
<dbReference type="Pfam" id="PF01504">
    <property type="entry name" value="PIP5K"/>
    <property type="match status" value="1"/>
</dbReference>
<keyword evidence="1" id="KW-0547">Nucleotide-binding</keyword>
<feature type="region of interest" description="Disordered" evidence="2">
    <location>
        <begin position="274"/>
        <end position="310"/>
    </location>
</feature>
<dbReference type="GO" id="GO:0005524">
    <property type="term" value="F:ATP binding"/>
    <property type="evidence" value="ECO:0007669"/>
    <property type="project" value="UniProtKB-UniRule"/>
</dbReference>
<accession>A0AAN6XZJ0</accession>
<keyword evidence="1" id="KW-0808">Transferase</keyword>
<dbReference type="PANTHER" id="PTHR23086:SF126">
    <property type="entry name" value="PIPK DOMAIN-CONTAINING PROTEIN"/>
    <property type="match status" value="1"/>
</dbReference>
<dbReference type="Gene3D" id="3.30.810.10">
    <property type="entry name" value="2-Layer Sandwich"/>
    <property type="match status" value="1"/>
</dbReference>
<dbReference type="InterPro" id="IPR002498">
    <property type="entry name" value="PInositol-4-P-4/5-kinase_core"/>
</dbReference>
<evidence type="ECO:0000313" key="6">
    <source>
        <dbReference type="Proteomes" id="UP001301769"/>
    </source>
</evidence>
<dbReference type="PANTHER" id="PTHR23086">
    <property type="entry name" value="PHOSPHATIDYLINOSITOL-4-PHOSPHATE 5-KINASE"/>
    <property type="match status" value="1"/>
</dbReference>
<keyword evidence="1" id="KW-0418">Kinase</keyword>
<keyword evidence="3" id="KW-0812">Transmembrane</keyword>
<dbReference type="Proteomes" id="UP001301769">
    <property type="component" value="Unassembled WGS sequence"/>
</dbReference>
<sequence>MGRQESIARSLTQALTTTNGNGNGAGERSSRNLLGWILAFFSALFSLYQLTLRKIRPAEFNKLRRDHWDVTDDAYVESFLPREEGGSKREEALKAIGDMGFSGSTFYSTADQKYLVKSVPRYSEYSFFRDDLLTPYAEYMASHPYSLLVRICDFLCLTGPSIGRLLSLAPSHHIVMDNIMYGKDQAKKRGEPDWESWDLKPTSYFYPERDIADGALTSEATKDQLADEFPDKIILSKEKADEFFATVEADTKLLADHNAVDYSLFLVRLQPPKGSAVNTNSDPTSSTEAAQSADLVADDHPPTVPPGPPSWRVGIPSADGKHIYRAAILDFFWAKHKIQPIFMTILITAWNFVFHHGHMSITTTPEEYRERFLKMCRSYVEVRGE</sequence>
<keyword evidence="6" id="KW-1185">Reference proteome</keyword>
<reference evidence="5" key="2">
    <citation type="submission" date="2023-05" db="EMBL/GenBank/DDBJ databases">
        <authorList>
            <consortium name="Lawrence Berkeley National Laboratory"/>
            <person name="Steindorff A."/>
            <person name="Hensen N."/>
            <person name="Bonometti L."/>
            <person name="Westerberg I."/>
            <person name="Brannstrom I.O."/>
            <person name="Guillou S."/>
            <person name="Cros-Aarteil S."/>
            <person name="Calhoun S."/>
            <person name="Haridas S."/>
            <person name="Kuo A."/>
            <person name="Mondo S."/>
            <person name="Pangilinan J."/>
            <person name="Riley R."/>
            <person name="Labutti K."/>
            <person name="Andreopoulos B."/>
            <person name="Lipzen A."/>
            <person name="Chen C."/>
            <person name="Yanf M."/>
            <person name="Daum C."/>
            <person name="Ng V."/>
            <person name="Clum A."/>
            <person name="Ohm R."/>
            <person name="Martin F."/>
            <person name="Silar P."/>
            <person name="Natvig D."/>
            <person name="Lalanne C."/>
            <person name="Gautier V."/>
            <person name="Ament-Velasquez S.L."/>
            <person name="Kruys A."/>
            <person name="Hutchinson M.I."/>
            <person name="Powell A.J."/>
            <person name="Barry K."/>
            <person name="Miller A.N."/>
            <person name="Grigoriev I.V."/>
            <person name="Debuchy R."/>
            <person name="Gladieux P."/>
            <person name="Thoren M.H."/>
            <person name="Johannesson H."/>
        </authorList>
    </citation>
    <scope>NUCLEOTIDE SEQUENCE</scope>
    <source>
        <strain evidence="5">PSN293</strain>
    </source>
</reference>
<dbReference type="AlphaFoldDB" id="A0AAN6XZJ0"/>
<protein>
    <recommendedName>
        <fullName evidence="4">PIPK domain-containing protein</fullName>
    </recommendedName>
</protein>
<dbReference type="InterPro" id="IPR027483">
    <property type="entry name" value="PInositol-4-P-4/5-kinase_C_sf"/>
</dbReference>
<evidence type="ECO:0000256" key="1">
    <source>
        <dbReference type="PROSITE-ProRule" id="PRU00781"/>
    </source>
</evidence>
<feature type="compositionally biased region" description="Polar residues" evidence="2">
    <location>
        <begin position="276"/>
        <end position="290"/>
    </location>
</feature>
<keyword evidence="3" id="KW-0472">Membrane</keyword>
<dbReference type="SUPFAM" id="SSF56104">
    <property type="entry name" value="SAICAR synthase-like"/>
    <property type="match status" value="1"/>
</dbReference>
<dbReference type="EMBL" id="MU858299">
    <property type="protein sequence ID" value="KAK4207377.1"/>
    <property type="molecule type" value="Genomic_DNA"/>
</dbReference>
<dbReference type="GO" id="GO:0046854">
    <property type="term" value="P:phosphatidylinositol phosphate biosynthetic process"/>
    <property type="evidence" value="ECO:0007669"/>
    <property type="project" value="TreeGrafter"/>
</dbReference>
<feature type="domain" description="PIPK" evidence="4">
    <location>
        <begin position="1"/>
        <end position="380"/>
    </location>
</feature>
<organism evidence="5 6">
    <name type="scientific">Rhypophila decipiens</name>
    <dbReference type="NCBI Taxonomy" id="261697"/>
    <lineage>
        <taxon>Eukaryota</taxon>
        <taxon>Fungi</taxon>
        <taxon>Dikarya</taxon>
        <taxon>Ascomycota</taxon>
        <taxon>Pezizomycotina</taxon>
        <taxon>Sordariomycetes</taxon>
        <taxon>Sordariomycetidae</taxon>
        <taxon>Sordariales</taxon>
        <taxon>Naviculisporaceae</taxon>
        <taxon>Rhypophila</taxon>
    </lineage>
</organism>
<keyword evidence="3" id="KW-1133">Transmembrane helix</keyword>
<evidence type="ECO:0000259" key="4">
    <source>
        <dbReference type="PROSITE" id="PS51455"/>
    </source>
</evidence>
<dbReference type="GO" id="GO:0005886">
    <property type="term" value="C:plasma membrane"/>
    <property type="evidence" value="ECO:0007669"/>
    <property type="project" value="TreeGrafter"/>
</dbReference>
<reference evidence="5" key="1">
    <citation type="journal article" date="2023" name="Mol. Phylogenet. Evol.">
        <title>Genome-scale phylogeny and comparative genomics of the fungal order Sordariales.</title>
        <authorList>
            <person name="Hensen N."/>
            <person name="Bonometti L."/>
            <person name="Westerberg I."/>
            <person name="Brannstrom I.O."/>
            <person name="Guillou S."/>
            <person name="Cros-Aarteil S."/>
            <person name="Calhoun S."/>
            <person name="Haridas S."/>
            <person name="Kuo A."/>
            <person name="Mondo S."/>
            <person name="Pangilinan J."/>
            <person name="Riley R."/>
            <person name="LaButti K."/>
            <person name="Andreopoulos B."/>
            <person name="Lipzen A."/>
            <person name="Chen C."/>
            <person name="Yan M."/>
            <person name="Daum C."/>
            <person name="Ng V."/>
            <person name="Clum A."/>
            <person name="Steindorff A."/>
            <person name="Ohm R.A."/>
            <person name="Martin F."/>
            <person name="Silar P."/>
            <person name="Natvig D.O."/>
            <person name="Lalanne C."/>
            <person name="Gautier V."/>
            <person name="Ament-Velasquez S.L."/>
            <person name="Kruys A."/>
            <person name="Hutchinson M.I."/>
            <person name="Powell A.J."/>
            <person name="Barry K."/>
            <person name="Miller A.N."/>
            <person name="Grigoriev I.V."/>
            <person name="Debuchy R."/>
            <person name="Gladieux P."/>
            <person name="Hiltunen Thoren M."/>
            <person name="Johannesson H."/>
        </authorList>
    </citation>
    <scope>NUCLEOTIDE SEQUENCE</scope>
    <source>
        <strain evidence="5">PSN293</strain>
    </source>
</reference>
<dbReference type="Gene3D" id="3.30.800.10">
    <property type="entry name" value="Phosphatidylinositol Phosphate Kinase II Beta"/>
    <property type="match status" value="1"/>
</dbReference>
<dbReference type="InterPro" id="IPR027484">
    <property type="entry name" value="PInositol-4-P-5-kinase_N"/>
</dbReference>
<evidence type="ECO:0000313" key="5">
    <source>
        <dbReference type="EMBL" id="KAK4207377.1"/>
    </source>
</evidence>
<feature type="region of interest" description="Disordered" evidence="2">
    <location>
        <begin position="1"/>
        <end position="26"/>
    </location>
</feature>
<name>A0AAN6XZJ0_9PEZI</name>
<proteinExistence type="predicted"/>
<dbReference type="GO" id="GO:0016308">
    <property type="term" value="F:1-phosphatidylinositol-4-phosphate 5-kinase activity"/>
    <property type="evidence" value="ECO:0007669"/>
    <property type="project" value="TreeGrafter"/>
</dbReference>
<keyword evidence="1" id="KW-0067">ATP-binding</keyword>
<dbReference type="SMART" id="SM00330">
    <property type="entry name" value="PIPKc"/>
    <property type="match status" value="1"/>
</dbReference>
<gene>
    <name evidence="5" type="ORF">QBC37DRAFT_298846</name>
</gene>